<evidence type="ECO:0000256" key="4">
    <source>
        <dbReference type="ARBA" id="ARBA00022801"/>
    </source>
</evidence>
<accession>A0A6H1TZK5</accession>
<gene>
    <name evidence="7" type="ORF">HCG48_14385</name>
</gene>
<dbReference type="SUPFAM" id="SSF48208">
    <property type="entry name" value="Six-hairpin glycosidases"/>
    <property type="match status" value="1"/>
</dbReference>
<organism evidence="7 8">
    <name type="scientific">Oxynema aestuarii AP17</name>
    <dbReference type="NCBI Taxonomy" id="2064643"/>
    <lineage>
        <taxon>Bacteria</taxon>
        <taxon>Bacillati</taxon>
        <taxon>Cyanobacteriota</taxon>
        <taxon>Cyanophyceae</taxon>
        <taxon>Oscillatoriophycideae</taxon>
        <taxon>Oscillatoriales</taxon>
        <taxon>Oscillatoriaceae</taxon>
        <taxon>Oxynema</taxon>
        <taxon>Oxynema aestuarii</taxon>
    </lineage>
</organism>
<evidence type="ECO:0000256" key="1">
    <source>
        <dbReference type="ARBA" id="ARBA00000094"/>
    </source>
</evidence>
<evidence type="ECO:0000256" key="5">
    <source>
        <dbReference type="ARBA" id="ARBA00023277"/>
    </source>
</evidence>
<dbReference type="PANTHER" id="PTHR31916:SF28">
    <property type="entry name" value="NEUTRAL_ALKALINE INVERTASE 3, CHLOROPLASTIC"/>
    <property type="match status" value="1"/>
</dbReference>
<name>A0A6H1TZK5_9CYAN</name>
<comment type="similarity">
    <text evidence="2">Belongs to the glycosyl hydrolase 100 family.</text>
</comment>
<keyword evidence="4" id="KW-0378">Hydrolase</keyword>
<dbReference type="Pfam" id="PF12899">
    <property type="entry name" value="Glyco_hydro_100"/>
    <property type="match status" value="1"/>
</dbReference>
<dbReference type="KEGG" id="oxy:HCG48_14385"/>
<keyword evidence="8" id="KW-1185">Reference proteome</keyword>
<keyword evidence="6" id="KW-0326">Glycosidase</keyword>
<dbReference type="GO" id="GO:0033926">
    <property type="term" value="F:endo-alpha-N-acetylgalactosaminidase activity"/>
    <property type="evidence" value="ECO:0007669"/>
    <property type="project" value="InterPro"/>
</dbReference>
<evidence type="ECO:0000256" key="2">
    <source>
        <dbReference type="ARBA" id="ARBA00007671"/>
    </source>
</evidence>
<dbReference type="Proteomes" id="UP000500857">
    <property type="component" value="Chromosome"/>
</dbReference>
<dbReference type="RefSeq" id="WP_168569778.1">
    <property type="nucleotide sequence ID" value="NZ_CP051167.1"/>
</dbReference>
<evidence type="ECO:0000256" key="3">
    <source>
        <dbReference type="ARBA" id="ARBA00012758"/>
    </source>
</evidence>
<dbReference type="InterPro" id="IPR008928">
    <property type="entry name" value="6-hairpin_glycosidase_sf"/>
</dbReference>
<dbReference type="InterPro" id="IPR024746">
    <property type="entry name" value="Glyco_hydro_100"/>
</dbReference>
<evidence type="ECO:0000313" key="7">
    <source>
        <dbReference type="EMBL" id="QIZ71626.1"/>
    </source>
</evidence>
<dbReference type="GO" id="GO:0004575">
    <property type="term" value="F:sucrose alpha-glucosidase activity"/>
    <property type="evidence" value="ECO:0007669"/>
    <property type="project" value="TreeGrafter"/>
</dbReference>
<dbReference type="PANTHER" id="PTHR31916">
    <property type="match status" value="1"/>
</dbReference>
<proteinExistence type="inferred from homology"/>
<dbReference type="EC" id="3.2.1.26" evidence="3"/>
<sequence>MGNSSTLLEQAWERLQDSIIYYYDRPVGTVAACDPHVSALNYDQCFIRDFVSSALVFLLKGQTEIVRNFLIQTLKLQIKERQLEFLEPGRGLMPASFKVVHAKEEQVLKADFGDHAIGRVTPVDSCLWWMFLLRAYVKATGEISLAHQPDFQRGIRLIMELCLIARFDLYPTLLVPDGACAIDRRMGINGHPVEIQSLFFAALQAARELLLDNEQNSYTNQAVKHRLKPLAHHLRHHYWLDLERLNIIYRYKGEEYGEEALNQFNIYSNSIPYDQLSRWLPEGGGYLAGNLGPSLLDCRFFSAGNLMAVMASMTTIAQSQGIMETFEQRWSDLIGQMPVKMCFPALKDRDWELLTGCDPKNRPWSYHNGGNWPVLLWMLTAAAIKTDRADLAKRAIAIAGDRLQKDEWPEYYDGKNGRLIGKEARKYQTWTISGFLLSQLLIEDPHYLDWITFDPAPEVDGDGET</sequence>
<dbReference type="InterPro" id="IPR012341">
    <property type="entry name" value="6hp_glycosidase-like_sf"/>
</dbReference>
<dbReference type="EMBL" id="CP051167">
    <property type="protein sequence ID" value="QIZ71626.1"/>
    <property type="molecule type" value="Genomic_DNA"/>
</dbReference>
<protein>
    <recommendedName>
        <fullName evidence="3">beta-fructofuranosidase</fullName>
        <ecNumber evidence="3">3.2.1.26</ecNumber>
    </recommendedName>
</protein>
<comment type="catalytic activity">
    <reaction evidence="1">
        <text>Hydrolysis of terminal non-reducing beta-D-fructofuranoside residues in beta-D-fructofuranosides.</text>
        <dbReference type="EC" id="3.2.1.26"/>
    </reaction>
</comment>
<evidence type="ECO:0000313" key="8">
    <source>
        <dbReference type="Proteomes" id="UP000500857"/>
    </source>
</evidence>
<dbReference type="AlphaFoldDB" id="A0A6H1TZK5"/>
<dbReference type="GO" id="GO:0005987">
    <property type="term" value="P:sucrose catabolic process"/>
    <property type="evidence" value="ECO:0007669"/>
    <property type="project" value="TreeGrafter"/>
</dbReference>
<evidence type="ECO:0000256" key="6">
    <source>
        <dbReference type="ARBA" id="ARBA00023295"/>
    </source>
</evidence>
<dbReference type="Gene3D" id="1.50.10.10">
    <property type="match status" value="1"/>
</dbReference>
<keyword evidence="5" id="KW-0119">Carbohydrate metabolism</keyword>
<reference evidence="7 8" key="1">
    <citation type="submission" date="2020-04" db="EMBL/GenBank/DDBJ databases">
        <authorList>
            <person name="Basu S."/>
            <person name="Maruthanayagam V."/>
            <person name="Chakraborty S."/>
            <person name="Pramanik A."/>
            <person name="Mukherjee J."/>
            <person name="Brink B."/>
        </authorList>
    </citation>
    <scope>NUCLEOTIDE SEQUENCE [LARGE SCALE GENOMIC DNA]</scope>
    <source>
        <strain evidence="7 8">AP17</strain>
    </source>
</reference>